<protein>
    <submittedName>
        <fullName evidence="2">Uncharacterized protein</fullName>
    </submittedName>
</protein>
<keyword evidence="3" id="KW-1185">Reference proteome</keyword>
<accession>A0A251U907</accession>
<dbReference type="AlphaFoldDB" id="A0A251U907"/>
<name>A0A251U907_HELAN</name>
<feature type="compositionally biased region" description="Pro residues" evidence="1">
    <location>
        <begin position="36"/>
        <end position="48"/>
    </location>
</feature>
<dbReference type="Proteomes" id="UP000215914">
    <property type="component" value="Chromosome 8"/>
</dbReference>
<gene>
    <name evidence="2" type="ORF">HannXRQ_Chr08g0232121</name>
</gene>
<dbReference type="InParanoid" id="A0A251U907"/>
<evidence type="ECO:0000313" key="2">
    <source>
        <dbReference type="EMBL" id="OTG19262.1"/>
    </source>
</evidence>
<reference evidence="3" key="1">
    <citation type="journal article" date="2017" name="Nature">
        <title>The sunflower genome provides insights into oil metabolism, flowering and Asterid evolution.</title>
        <authorList>
            <person name="Badouin H."/>
            <person name="Gouzy J."/>
            <person name="Grassa C.J."/>
            <person name="Murat F."/>
            <person name="Staton S.E."/>
            <person name="Cottret L."/>
            <person name="Lelandais-Briere C."/>
            <person name="Owens G.L."/>
            <person name="Carrere S."/>
            <person name="Mayjonade B."/>
            <person name="Legrand L."/>
            <person name="Gill N."/>
            <person name="Kane N.C."/>
            <person name="Bowers J.E."/>
            <person name="Hubner S."/>
            <person name="Bellec A."/>
            <person name="Berard A."/>
            <person name="Berges H."/>
            <person name="Blanchet N."/>
            <person name="Boniface M.C."/>
            <person name="Brunel D."/>
            <person name="Catrice O."/>
            <person name="Chaidir N."/>
            <person name="Claudel C."/>
            <person name="Donnadieu C."/>
            <person name="Faraut T."/>
            <person name="Fievet G."/>
            <person name="Helmstetter N."/>
            <person name="King M."/>
            <person name="Knapp S.J."/>
            <person name="Lai Z."/>
            <person name="Le Paslier M.C."/>
            <person name="Lippi Y."/>
            <person name="Lorenzon L."/>
            <person name="Mandel J.R."/>
            <person name="Marage G."/>
            <person name="Marchand G."/>
            <person name="Marquand E."/>
            <person name="Bret-Mestries E."/>
            <person name="Morien E."/>
            <person name="Nambeesan S."/>
            <person name="Nguyen T."/>
            <person name="Pegot-Espagnet P."/>
            <person name="Pouilly N."/>
            <person name="Raftis F."/>
            <person name="Sallet E."/>
            <person name="Schiex T."/>
            <person name="Thomas J."/>
            <person name="Vandecasteele C."/>
            <person name="Vares D."/>
            <person name="Vear F."/>
            <person name="Vautrin S."/>
            <person name="Crespi M."/>
            <person name="Mangin B."/>
            <person name="Burke J.M."/>
            <person name="Salse J."/>
            <person name="Munos S."/>
            <person name="Vincourt P."/>
            <person name="Rieseberg L.H."/>
            <person name="Langlade N.B."/>
        </authorList>
    </citation>
    <scope>NUCLEOTIDE SEQUENCE [LARGE SCALE GENOMIC DNA]</scope>
    <source>
        <strain evidence="3">cv. SF193</strain>
    </source>
</reference>
<sequence length="114" mass="12110">MTQLPPLPVPLPPLPIPLPPLPTLPPLPIPLPPIPFLPQPPAPAPGPPSGGISKKPPTSPQVNQIILPDNHVELDGCISDWILCWLVCYNRSLGTHGACTGRRSCCGTWKCVPC</sequence>
<evidence type="ECO:0000256" key="1">
    <source>
        <dbReference type="SAM" id="MobiDB-lite"/>
    </source>
</evidence>
<proteinExistence type="predicted"/>
<dbReference type="EMBL" id="CM007897">
    <property type="protein sequence ID" value="OTG19262.1"/>
    <property type="molecule type" value="Genomic_DNA"/>
</dbReference>
<evidence type="ECO:0000313" key="3">
    <source>
        <dbReference type="Proteomes" id="UP000215914"/>
    </source>
</evidence>
<organism evidence="2 3">
    <name type="scientific">Helianthus annuus</name>
    <name type="common">Common sunflower</name>
    <dbReference type="NCBI Taxonomy" id="4232"/>
    <lineage>
        <taxon>Eukaryota</taxon>
        <taxon>Viridiplantae</taxon>
        <taxon>Streptophyta</taxon>
        <taxon>Embryophyta</taxon>
        <taxon>Tracheophyta</taxon>
        <taxon>Spermatophyta</taxon>
        <taxon>Magnoliopsida</taxon>
        <taxon>eudicotyledons</taxon>
        <taxon>Gunneridae</taxon>
        <taxon>Pentapetalae</taxon>
        <taxon>asterids</taxon>
        <taxon>campanulids</taxon>
        <taxon>Asterales</taxon>
        <taxon>Asteraceae</taxon>
        <taxon>Asteroideae</taxon>
        <taxon>Heliantheae alliance</taxon>
        <taxon>Heliantheae</taxon>
        <taxon>Helianthus</taxon>
    </lineage>
</organism>
<feature type="region of interest" description="Disordered" evidence="1">
    <location>
        <begin position="36"/>
        <end position="60"/>
    </location>
</feature>